<reference evidence="10" key="1">
    <citation type="submission" date="2022-03" db="EMBL/GenBank/DDBJ databases">
        <authorList>
            <person name="Martin C."/>
        </authorList>
    </citation>
    <scope>NUCLEOTIDE SEQUENCE</scope>
</reference>
<keyword evidence="7" id="KW-0333">Golgi apparatus</keyword>
<dbReference type="Proteomes" id="UP000749559">
    <property type="component" value="Unassembled WGS sequence"/>
</dbReference>
<dbReference type="GO" id="GO:0001733">
    <property type="term" value="F:galactosylceramide sulfotransferase activity"/>
    <property type="evidence" value="ECO:0007669"/>
    <property type="project" value="InterPro"/>
</dbReference>
<feature type="non-terminal residue" evidence="10">
    <location>
        <position position="1"/>
    </location>
</feature>
<evidence type="ECO:0000313" key="11">
    <source>
        <dbReference type="Proteomes" id="UP000749559"/>
    </source>
</evidence>
<comment type="similarity">
    <text evidence="2">Belongs to the galactose-3-O-sulfotransferase family.</text>
</comment>
<keyword evidence="9" id="KW-0325">Glycoprotein</keyword>
<accession>A0A8J1XWD5</accession>
<dbReference type="InterPro" id="IPR009729">
    <property type="entry name" value="Gal-3-0_sulfotransfrase"/>
</dbReference>
<evidence type="ECO:0000256" key="8">
    <source>
        <dbReference type="ARBA" id="ARBA00023136"/>
    </source>
</evidence>
<dbReference type="GO" id="GO:0009247">
    <property type="term" value="P:glycolipid biosynthetic process"/>
    <property type="evidence" value="ECO:0007669"/>
    <property type="project" value="InterPro"/>
</dbReference>
<dbReference type="SUPFAM" id="SSF52540">
    <property type="entry name" value="P-loop containing nucleoside triphosphate hydrolases"/>
    <property type="match status" value="1"/>
</dbReference>
<dbReference type="PANTHER" id="PTHR14647">
    <property type="entry name" value="GALACTOSE-3-O-SULFOTRANSFERASE"/>
    <property type="match status" value="1"/>
</dbReference>
<keyword evidence="3" id="KW-0808">Transferase</keyword>
<evidence type="ECO:0000256" key="1">
    <source>
        <dbReference type="ARBA" id="ARBA00004323"/>
    </source>
</evidence>
<keyword evidence="5" id="KW-0735">Signal-anchor</keyword>
<evidence type="ECO:0000256" key="2">
    <source>
        <dbReference type="ARBA" id="ARBA00008124"/>
    </source>
</evidence>
<keyword evidence="11" id="KW-1185">Reference proteome</keyword>
<protein>
    <submittedName>
        <fullName evidence="10">Uncharacterized protein</fullName>
    </submittedName>
</protein>
<dbReference type="InterPro" id="IPR027417">
    <property type="entry name" value="P-loop_NTPase"/>
</dbReference>
<evidence type="ECO:0000256" key="6">
    <source>
        <dbReference type="ARBA" id="ARBA00022989"/>
    </source>
</evidence>
<keyword evidence="8" id="KW-0472">Membrane</keyword>
<keyword evidence="4" id="KW-0812">Transmembrane</keyword>
<keyword evidence="6" id="KW-1133">Transmembrane helix</keyword>
<comment type="caution">
    <text evidence="10">The sequence shown here is derived from an EMBL/GenBank/DDBJ whole genome shotgun (WGS) entry which is preliminary data.</text>
</comment>
<organism evidence="10 11">
    <name type="scientific">Owenia fusiformis</name>
    <name type="common">Polychaete worm</name>
    <dbReference type="NCBI Taxonomy" id="6347"/>
    <lineage>
        <taxon>Eukaryota</taxon>
        <taxon>Metazoa</taxon>
        <taxon>Spiralia</taxon>
        <taxon>Lophotrochozoa</taxon>
        <taxon>Annelida</taxon>
        <taxon>Polychaeta</taxon>
        <taxon>Sedentaria</taxon>
        <taxon>Canalipalpata</taxon>
        <taxon>Sabellida</taxon>
        <taxon>Oweniida</taxon>
        <taxon>Oweniidae</taxon>
        <taxon>Owenia</taxon>
    </lineage>
</organism>
<dbReference type="OrthoDB" id="514299at2759"/>
<sequence>KNSVMLSIMRSCRMFRCQNIGTFVQHHRPVHVFVGYIIVIAVCVLYGLEYSEPTVSDNKQVYIPIRRIKDDGEGYHEFHYRTGDTSRAKHPAATYEKLSDVIHQLLAVNMQNISDNIQHQEKKIRSIKHKNIMFLKLHKTASSTMQNIFFRYVDSNALNIALPKSGLYSFSYPKVFSPSFVKPSIKPFNVMCNHLRYHRSVHSVMPADTKYITIIRNPDSQFISSFNYFNFPDCFKQHGIKTINDFARVLPKGTCANVNAQNSMLYDLGVSIHDITNMNVIKDKIIEAGKIFDLVMLSEYIDEGLILMRDMLQWKNEDILYMNKLVSQTPQKKISTKTRNILREYNKGDVLLYEYFNKTFWLKAQRYGLQKLILEVQKFREFNQKWFDFCVDGVVSGDQIRDADLKADYNDDIVLGYNLNEYAKDSEMCHQLATQEIHYHRKLEKRMKRLGNVKTERVRRLHRH</sequence>
<evidence type="ECO:0000256" key="9">
    <source>
        <dbReference type="ARBA" id="ARBA00023180"/>
    </source>
</evidence>
<dbReference type="Gene3D" id="3.40.50.300">
    <property type="entry name" value="P-loop containing nucleotide triphosphate hydrolases"/>
    <property type="match status" value="1"/>
</dbReference>
<dbReference type="AlphaFoldDB" id="A0A8J1XWD5"/>
<dbReference type="PANTHER" id="PTHR14647:SF87">
    <property type="entry name" value="PUTATIVE-RELATED"/>
    <property type="match status" value="1"/>
</dbReference>
<evidence type="ECO:0000256" key="7">
    <source>
        <dbReference type="ARBA" id="ARBA00023034"/>
    </source>
</evidence>
<comment type="subcellular location">
    <subcellularLocation>
        <location evidence="1">Golgi apparatus membrane</location>
        <topology evidence="1">Single-pass type II membrane protein</topology>
    </subcellularLocation>
</comment>
<evidence type="ECO:0000256" key="3">
    <source>
        <dbReference type="ARBA" id="ARBA00022679"/>
    </source>
</evidence>
<gene>
    <name evidence="10" type="ORF">OFUS_LOCUS12116</name>
</gene>
<evidence type="ECO:0000313" key="10">
    <source>
        <dbReference type="EMBL" id="CAH1786167.1"/>
    </source>
</evidence>
<name>A0A8J1XWD5_OWEFU</name>
<evidence type="ECO:0000256" key="4">
    <source>
        <dbReference type="ARBA" id="ARBA00022692"/>
    </source>
</evidence>
<dbReference type="EMBL" id="CAIIXF020000006">
    <property type="protein sequence ID" value="CAH1786167.1"/>
    <property type="molecule type" value="Genomic_DNA"/>
</dbReference>
<dbReference type="GO" id="GO:0000139">
    <property type="term" value="C:Golgi membrane"/>
    <property type="evidence" value="ECO:0007669"/>
    <property type="project" value="UniProtKB-SubCell"/>
</dbReference>
<dbReference type="Pfam" id="PF06990">
    <property type="entry name" value="Gal-3-0_sulfotr"/>
    <property type="match status" value="1"/>
</dbReference>
<proteinExistence type="inferred from homology"/>
<evidence type="ECO:0000256" key="5">
    <source>
        <dbReference type="ARBA" id="ARBA00022968"/>
    </source>
</evidence>